<dbReference type="SMART" id="SM00448">
    <property type="entry name" value="REC"/>
    <property type="match status" value="1"/>
</dbReference>
<comment type="catalytic activity">
    <reaction evidence="1">
        <text>ATP + protein L-histidine = ADP + protein N-phospho-L-histidine.</text>
        <dbReference type="EC" id="2.7.13.3"/>
    </reaction>
</comment>
<dbReference type="PRINTS" id="PR00344">
    <property type="entry name" value="BCTRLSENSOR"/>
</dbReference>
<dbReference type="InterPro" id="IPR011006">
    <property type="entry name" value="CheY-like_superfamily"/>
</dbReference>
<dbReference type="Gene3D" id="3.40.50.2300">
    <property type="match status" value="1"/>
</dbReference>
<accession>A0ABS2D4P7</accession>
<keyword evidence="11" id="KW-0472">Membrane</keyword>
<keyword evidence="4" id="KW-0808">Transferase</keyword>
<dbReference type="PANTHER" id="PTHR43065">
    <property type="entry name" value="SENSOR HISTIDINE KINASE"/>
    <property type="match status" value="1"/>
</dbReference>
<dbReference type="PANTHER" id="PTHR43065:SF46">
    <property type="entry name" value="C4-DICARBOXYLATE TRANSPORT SENSOR PROTEIN DCTB"/>
    <property type="match status" value="1"/>
</dbReference>
<evidence type="ECO:0000256" key="4">
    <source>
        <dbReference type="ARBA" id="ARBA00022679"/>
    </source>
</evidence>
<keyword evidence="11" id="KW-0812">Transmembrane</keyword>
<dbReference type="PROSITE" id="PS50109">
    <property type="entry name" value="HIS_KIN"/>
    <property type="match status" value="1"/>
</dbReference>
<dbReference type="SUPFAM" id="SSF55874">
    <property type="entry name" value="ATPase domain of HSP90 chaperone/DNA topoisomerase II/histidine kinase"/>
    <property type="match status" value="1"/>
</dbReference>
<feature type="coiled-coil region" evidence="10">
    <location>
        <begin position="246"/>
        <end position="273"/>
    </location>
</feature>
<dbReference type="InterPro" id="IPR036097">
    <property type="entry name" value="HisK_dim/P_sf"/>
</dbReference>
<dbReference type="Pfam" id="PF02518">
    <property type="entry name" value="HATPase_c"/>
    <property type="match status" value="1"/>
</dbReference>
<evidence type="ECO:0000313" key="14">
    <source>
        <dbReference type="EMBL" id="MBM6575553.1"/>
    </source>
</evidence>
<evidence type="ECO:0000256" key="1">
    <source>
        <dbReference type="ARBA" id="ARBA00000085"/>
    </source>
</evidence>
<dbReference type="Pfam" id="PF00072">
    <property type="entry name" value="Response_reg"/>
    <property type="match status" value="1"/>
</dbReference>
<keyword evidence="3 9" id="KW-0597">Phosphoprotein</keyword>
<evidence type="ECO:0000259" key="12">
    <source>
        <dbReference type="PROSITE" id="PS50109"/>
    </source>
</evidence>
<dbReference type="InterPro" id="IPR036890">
    <property type="entry name" value="HATPase_C_sf"/>
</dbReference>
<dbReference type="InterPro" id="IPR001789">
    <property type="entry name" value="Sig_transdc_resp-reg_receiver"/>
</dbReference>
<dbReference type="Pfam" id="PF00512">
    <property type="entry name" value="HisKA"/>
    <property type="match status" value="1"/>
</dbReference>
<keyword evidence="8" id="KW-0902">Two-component regulatory system</keyword>
<evidence type="ECO:0000313" key="15">
    <source>
        <dbReference type="Proteomes" id="UP000763641"/>
    </source>
</evidence>
<feature type="domain" description="Response regulatory" evidence="13">
    <location>
        <begin position="526"/>
        <end position="638"/>
    </location>
</feature>
<evidence type="ECO:0000256" key="2">
    <source>
        <dbReference type="ARBA" id="ARBA00012438"/>
    </source>
</evidence>
<keyword evidence="15" id="KW-1185">Reference proteome</keyword>
<evidence type="ECO:0000256" key="9">
    <source>
        <dbReference type="PROSITE-ProRule" id="PRU00169"/>
    </source>
</evidence>
<evidence type="ECO:0000256" key="7">
    <source>
        <dbReference type="ARBA" id="ARBA00022840"/>
    </source>
</evidence>
<gene>
    <name evidence="14" type="ORF">ILT43_04160</name>
</gene>
<dbReference type="SMART" id="SM00388">
    <property type="entry name" value="HisKA"/>
    <property type="match status" value="1"/>
</dbReference>
<evidence type="ECO:0000256" key="8">
    <source>
        <dbReference type="ARBA" id="ARBA00023012"/>
    </source>
</evidence>
<name>A0ABS2D4P7_9SPHN</name>
<evidence type="ECO:0000256" key="5">
    <source>
        <dbReference type="ARBA" id="ARBA00022741"/>
    </source>
</evidence>
<proteinExistence type="predicted"/>
<dbReference type="Gene3D" id="3.30.565.10">
    <property type="entry name" value="Histidine kinase-like ATPase, C-terminal domain"/>
    <property type="match status" value="1"/>
</dbReference>
<evidence type="ECO:0000256" key="6">
    <source>
        <dbReference type="ARBA" id="ARBA00022777"/>
    </source>
</evidence>
<dbReference type="InterPro" id="IPR003661">
    <property type="entry name" value="HisK_dim/P_dom"/>
</dbReference>
<protein>
    <recommendedName>
        <fullName evidence="2">histidine kinase</fullName>
        <ecNumber evidence="2">2.7.13.3</ecNumber>
    </recommendedName>
</protein>
<dbReference type="Proteomes" id="UP000763641">
    <property type="component" value="Unassembled WGS sequence"/>
</dbReference>
<keyword evidence="5" id="KW-0547">Nucleotide-binding</keyword>
<dbReference type="RefSeq" id="WP_204195083.1">
    <property type="nucleotide sequence ID" value="NZ_JAFEMC010000001.1"/>
</dbReference>
<dbReference type="InterPro" id="IPR007891">
    <property type="entry name" value="CHASE3"/>
</dbReference>
<evidence type="ECO:0000259" key="13">
    <source>
        <dbReference type="PROSITE" id="PS50110"/>
    </source>
</evidence>
<keyword evidence="11" id="KW-1133">Transmembrane helix</keyword>
<dbReference type="PROSITE" id="PS50110">
    <property type="entry name" value="RESPONSE_REGULATORY"/>
    <property type="match status" value="1"/>
</dbReference>
<evidence type="ECO:0000256" key="11">
    <source>
        <dbReference type="SAM" id="Phobius"/>
    </source>
</evidence>
<evidence type="ECO:0000256" key="10">
    <source>
        <dbReference type="SAM" id="Coils"/>
    </source>
</evidence>
<keyword evidence="10" id="KW-0175">Coiled coil</keyword>
<dbReference type="SUPFAM" id="SSF47384">
    <property type="entry name" value="Homodimeric domain of signal transducing histidine kinase"/>
    <property type="match status" value="1"/>
</dbReference>
<feature type="domain" description="Histidine kinase" evidence="12">
    <location>
        <begin position="282"/>
        <end position="503"/>
    </location>
</feature>
<dbReference type="Gene3D" id="1.10.287.130">
    <property type="match status" value="1"/>
</dbReference>
<reference evidence="14 15" key="1">
    <citation type="submission" date="2020-12" db="EMBL/GenBank/DDBJ databases">
        <title>Sphingomonas sp.</title>
        <authorList>
            <person name="Kim M.K."/>
        </authorList>
    </citation>
    <scope>NUCLEOTIDE SEQUENCE [LARGE SCALE GENOMIC DNA]</scope>
    <source>
        <strain evidence="14 15">BT552</strain>
    </source>
</reference>
<feature type="modified residue" description="4-aspartylphosphate" evidence="9">
    <location>
        <position position="576"/>
    </location>
</feature>
<comment type="caution">
    <text evidence="14">The sequence shown here is derived from an EMBL/GenBank/DDBJ whole genome shotgun (WGS) entry which is preliminary data.</text>
</comment>
<dbReference type="CDD" id="cd00082">
    <property type="entry name" value="HisKA"/>
    <property type="match status" value="1"/>
</dbReference>
<feature type="transmembrane region" description="Helical" evidence="11">
    <location>
        <begin position="25"/>
        <end position="45"/>
    </location>
</feature>
<dbReference type="Pfam" id="PF05227">
    <property type="entry name" value="CHASE3"/>
    <property type="match status" value="1"/>
</dbReference>
<evidence type="ECO:0000256" key="3">
    <source>
        <dbReference type="ARBA" id="ARBA00022553"/>
    </source>
</evidence>
<organism evidence="14 15">
    <name type="scientific">Sphingomonas longa</name>
    <dbReference type="NCBI Taxonomy" id="2778730"/>
    <lineage>
        <taxon>Bacteria</taxon>
        <taxon>Pseudomonadati</taxon>
        <taxon>Pseudomonadota</taxon>
        <taxon>Alphaproteobacteria</taxon>
        <taxon>Sphingomonadales</taxon>
        <taxon>Sphingomonadaceae</taxon>
        <taxon>Sphingomonas</taxon>
    </lineage>
</organism>
<dbReference type="EMBL" id="JAFEMC010000001">
    <property type="protein sequence ID" value="MBM6575553.1"/>
    <property type="molecule type" value="Genomic_DNA"/>
</dbReference>
<keyword evidence="7" id="KW-0067">ATP-binding</keyword>
<dbReference type="SMART" id="SM00387">
    <property type="entry name" value="HATPase_c"/>
    <property type="match status" value="1"/>
</dbReference>
<feature type="transmembrane region" description="Helical" evidence="11">
    <location>
        <begin position="203"/>
        <end position="226"/>
    </location>
</feature>
<sequence>MYVSEVEREHDDGVTRGGVTRWQTVSLGAMALLAAAVLIALVLTLRGADRERDRALQLQTHSYDVMILARTLSGTIARAEASLGRYVISGDKSQGQIYWDEWLLAGSQIDRLDRLTYDNPGQGPAIEQLRKAYEARGKELSVTALSTSYGRNSQAYARYYQARKAPALNEINHDLNAIIGRERSLLQQRVATATDTVERSSRIAGVLAIFGLLIVLGAVLLGWLSLRAVGERALARADADAAREHADALAEAVARTSAELRQQEAKLRQVQKMEAVGQLTGGIAHDFNNMLAVVIGGIELAQRTVRADPTAAARHLDSAAEGADRAAALTRRLLAFSREEALKPEPIAAAELVEDMTDLLDRTLGDGVTLVTRNDAGDWRVRADRVQLENVIVNLAVNARDAVDGRGTIAIVTGAVSLAAEQVGACAAGDYVTVAVRDNGCGMTAEVADRVFEPFFTTKEAGKGTGLGLSQIFAFVRSQSGEITIDTAPGEGTAVTLYLPRDTTVVTKAPARAAAMPANVDREGYDILVVEDDPRVLAATMGALEELGHRTVSCSDPLAAPELLARNPHVELVISDVLMPRQTGPEMVAGFAQAFPHVAVLFVTGFAGEANAAEFGEHHVLRKPFTLAGLERAIAASMLRSAPPPEQIAAE</sequence>
<dbReference type="InterPro" id="IPR003594">
    <property type="entry name" value="HATPase_dom"/>
</dbReference>
<dbReference type="EC" id="2.7.13.3" evidence="2"/>
<dbReference type="InterPro" id="IPR004358">
    <property type="entry name" value="Sig_transdc_His_kin-like_C"/>
</dbReference>
<dbReference type="SUPFAM" id="SSF52172">
    <property type="entry name" value="CheY-like"/>
    <property type="match status" value="1"/>
</dbReference>
<keyword evidence="6" id="KW-0418">Kinase</keyword>
<dbReference type="InterPro" id="IPR005467">
    <property type="entry name" value="His_kinase_dom"/>
</dbReference>